<protein>
    <recommendedName>
        <fullName evidence="2">PBP domain-containing protein</fullName>
    </recommendedName>
</protein>
<feature type="chain" id="PRO_5028863989" description="PBP domain-containing protein" evidence="1">
    <location>
        <begin position="21"/>
        <end position="298"/>
    </location>
</feature>
<dbReference type="AlphaFoldDB" id="A0A7G3G9R4"/>
<dbReference type="InterPro" id="IPR052738">
    <property type="entry name" value="ABC-Tungstate_binding"/>
</dbReference>
<evidence type="ECO:0000256" key="1">
    <source>
        <dbReference type="SAM" id="SignalP"/>
    </source>
</evidence>
<keyword evidence="4" id="KW-1185">Reference proteome</keyword>
<dbReference type="PANTHER" id="PTHR37945">
    <property type="entry name" value="EXTRACELLULAR TUNGSTATE BINDING PROTEIN"/>
    <property type="match status" value="1"/>
</dbReference>
<keyword evidence="1" id="KW-0732">Signal</keyword>
<evidence type="ECO:0000259" key="2">
    <source>
        <dbReference type="Pfam" id="PF12849"/>
    </source>
</evidence>
<evidence type="ECO:0000313" key="4">
    <source>
        <dbReference type="Proteomes" id="UP000515917"/>
    </source>
</evidence>
<name>A0A7G3G9R4_9NEIS</name>
<dbReference type="InterPro" id="IPR024370">
    <property type="entry name" value="PBP_domain"/>
</dbReference>
<dbReference type="RefSeq" id="WP_130106468.1">
    <property type="nucleotide sequence ID" value="NZ_CP025781.1"/>
</dbReference>
<accession>A0A7G3G9R4</accession>
<feature type="signal peptide" evidence="1">
    <location>
        <begin position="1"/>
        <end position="20"/>
    </location>
</feature>
<dbReference type="KEGG" id="ifl:C1H71_10330"/>
<dbReference type="SUPFAM" id="SSF53850">
    <property type="entry name" value="Periplasmic binding protein-like II"/>
    <property type="match status" value="1"/>
</dbReference>
<proteinExistence type="predicted"/>
<sequence>MKPLKTLILFLALSFNITEAKQSNQINETSKEIYGDHTSNLTIKISNGGAGPTGILKALAEDYLSINKERKIAIAWYQNISSLSLNLLKENKVDIALIYEPVDAKKAITQNLASNYSLIFNDHFLIVGPEKNEADILPTDSASKAFAKIAQYGKKNPDEKKFLTRDDSSGTNIKEKLLWTLIHQAPFDENNQWYFKYQKFPSDALLKADQEGMYTITDWGTWISNKHTIKNTKILVRGGEDLVNPCLALLQKNPTPETLHFLEYLKSSKAQELIAKYGQEKPQKKAFFTPANQLDFEN</sequence>
<gene>
    <name evidence="3" type="ORF">C1H71_10330</name>
</gene>
<feature type="domain" description="PBP" evidence="2">
    <location>
        <begin position="42"/>
        <end position="264"/>
    </location>
</feature>
<dbReference type="EMBL" id="CP025781">
    <property type="protein sequence ID" value="QBC43904.1"/>
    <property type="molecule type" value="Genomic_DNA"/>
</dbReference>
<dbReference type="PANTHER" id="PTHR37945:SF1">
    <property type="entry name" value="EXTRACELLULAR TUNGSTATE BINDING PROTEIN"/>
    <property type="match status" value="1"/>
</dbReference>
<dbReference type="Pfam" id="PF12849">
    <property type="entry name" value="PBP_like_2"/>
    <property type="match status" value="1"/>
</dbReference>
<dbReference type="Proteomes" id="UP000515917">
    <property type="component" value="Chromosome"/>
</dbReference>
<dbReference type="Gene3D" id="3.40.190.10">
    <property type="entry name" value="Periplasmic binding protein-like II"/>
    <property type="match status" value="2"/>
</dbReference>
<reference evidence="3 4" key="1">
    <citation type="submission" date="2018-01" db="EMBL/GenBank/DDBJ databases">
        <title>Genome sequence of Iodobacter sp. strain PCH194 isolated from Indian Trans-Himalaya.</title>
        <authorList>
            <person name="Kumar V."/>
            <person name="Thakur V."/>
            <person name="Kumar S."/>
            <person name="Singh D."/>
        </authorList>
    </citation>
    <scope>NUCLEOTIDE SEQUENCE [LARGE SCALE GENOMIC DNA]</scope>
    <source>
        <strain evidence="3 4">PCH194</strain>
    </source>
</reference>
<organism evidence="3 4">
    <name type="scientific">Iodobacter fluviatilis</name>
    <dbReference type="NCBI Taxonomy" id="537"/>
    <lineage>
        <taxon>Bacteria</taxon>
        <taxon>Pseudomonadati</taxon>
        <taxon>Pseudomonadota</taxon>
        <taxon>Betaproteobacteria</taxon>
        <taxon>Neisseriales</taxon>
        <taxon>Chitinibacteraceae</taxon>
        <taxon>Iodobacter</taxon>
    </lineage>
</organism>
<evidence type="ECO:0000313" key="3">
    <source>
        <dbReference type="EMBL" id="QBC43904.1"/>
    </source>
</evidence>